<dbReference type="WBParaSite" id="ACRNAN_scaffold350.g19226.t1">
    <property type="protein sequence ID" value="ACRNAN_scaffold350.g19226.t1"/>
    <property type="gene ID" value="ACRNAN_scaffold350.g19226"/>
</dbReference>
<dbReference type="PANTHER" id="PTHR10545">
    <property type="entry name" value="DIAMINE N-ACETYLTRANSFERASE"/>
    <property type="match status" value="1"/>
</dbReference>
<keyword evidence="2" id="KW-0012">Acyltransferase</keyword>
<proteinExistence type="predicted"/>
<protein>
    <submittedName>
        <fullName evidence="4">N-acetyltransferase domain-containing protein</fullName>
    </submittedName>
</protein>
<keyword evidence="1" id="KW-0808">Transferase</keyword>
<sequence>MPESSNFSIVQAGPKNADLLIQLIHELAQVHNNHDGPEINAKILAHDLENHACFAFIAYSGEEPAGMALYYLSYSTWQGQVAYEKWYKRLSLNVLDWNENATKLYDSLGAINLTKDEGWLVYRFDEERIRNLAQDP</sequence>
<name>A0A914DS06_9BILA</name>
<keyword evidence="3" id="KW-1185">Reference proteome</keyword>
<dbReference type="GO" id="GO:0008080">
    <property type="term" value="F:N-acetyltransferase activity"/>
    <property type="evidence" value="ECO:0007669"/>
    <property type="project" value="UniProtKB-ARBA"/>
</dbReference>
<evidence type="ECO:0000256" key="1">
    <source>
        <dbReference type="ARBA" id="ARBA00022679"/>
    </source>
</evidence>
<dbReference type="InterPro" id="IPR051016">
    <property type="entry name" value="Diverse_Substrate_AcTransf"/>
</dbReference>
<dbReference type="Gene3D" id="3.40.630.30">
    <property type="match status" value="2"/>
</dbReference>
<dbReference type="InterPro" id="IPR016181">
    <property type="entry name" value="Acyl_CoA_acyltransferase"/>
</dbReference>
<evidence type="ECO:0000256" key="2">
    <source>
        <dbReference type="ARBA" id="ARBA00023315"/>
    </source>
</evidence>
<dbReference type="Proteomes" id="UP000887540">
    <property type="component" value="Unplaced"/>
</dbReference>
<reference evidence="4" key="1">
    <citation type="submission" date="2022-11" db="UniProtKB">
        <authorList>
            <consortium name="WormBaseParasite"/>
        </authorList>
    </citation>
    <scope>IDENTIFICATION</scope>
</reference>
<organism evidence="3 4">
    <name type="scientific">Acrobeloides nanus</name>
    <dbReference type="NCBI Taxonomy" id="290746"/>
    <lineage>
        <taxon>Eukaryota</taxon>
        <taxon>Metazoa</taxon>
        <taxon>Ecdysozoa</taxon>
        <taxon>Nematoda</taxon>
        <taxon>Chromadorea</taxon>
        <taxon>Rhabditida</taxon>
        <taxon>Tylenchina</taxon>
        <taxon>Cephalobomorpha</taxon>
        <taxon>Cephaloboidea</taxon>
        <taxon>Cephalobidae</taxon>
        <taxon>Acrobeloides</taxon>
    </lineage>
</organism>
<dbReference type="AlphaFoldDB" id="A0A914DS06"/>
<dbReference type="PANTHER" id="PTHR10545:SF29">
    <property type="entry name" value="GH14572P-RELATED"/>
    <property type="match status" value="1"/>
</dbReference>
<evidence type="ECO:0000313" key="4">
    <source>
        <dbReference type="WBParaSite" id="ACRNAN_scaffold350.g19226.t1"/>
    </source>
</evidence>
<dbReference type="SUPFAM" id="SSF55729">
    <property type="entry name" value="Acyl-CoA N-acyltransferases (Nat)"/>
    <property type="match status" value="1"/>
</dbReference>
<accession>A0A914DS06</accession>
<evidence type="ECO:0000313" key="3">
    <source>
        <dbReference type="Proteomes" id="UP000887540"/>
    </source>
</evidence>